<proteinExistence type="inferred from homology"/>
<dbReference type="InterPro" id="IPR036412">
    <property type="entry name" value="HAD-like_sf"/>
</dbReference>
<comment type="subcellular location">
    <subcellularLocation>
        <location evidence="6">Cytoplasm</location>
    </subcellularLocation>
</comment>
<evidence type="ECO:0000256" key="2">
    <source>
        <dbReference type="ARBA" id="ARBA00022980"/>
    </source>
</evidence>
<dbReference type="AlphaFoldDB" id="A0A4S4DGF6"/>
<dbReference type="GO" id="GO:0006487">
    <property type="term" value="P:protein N-linked glycosylation"/>
    <property type="evidence" value="ECO:0007669"/>
    <property type="project" value="TreeGrafter"/>
</dbReference>
<evidence type="ECO:0000256" key="6">
    <source>
        <dbReference type="RuleBase" id="RU361118"/>
    </source>
</evidence>
<dbReference type="SUPFAM" id="SSF56784">
    <property type="entry name" value="HAD-like"/>
    <property type="match status" value="1"/>
</dbReference>
<evidence type="ECO:0000256" key="4">
    <source>
        <dbReference type="PIRSR" id="PIRSR605002-2"/>
    </source>
</evidence>
<comment type="caution">
    <text evidence="8">The sequence shown here is derived from an EMBL/GenBank/DDBJ whole genome shotgun (WGS) entry which is preliminary data.</text>
</comment>
<comment type="cofactor">
    <cofactor evidence="5">
        <name>Mg(2+)</name>
        <dbReference type="ChEBI" id="CHEBI:18420"/>
    </cofactor>
</comment>
<evidence type="ECO:0000256" key="1">
    <source>
        <dbReference type="ARBA" id="ARBA00022833"/>
    </source>
</evidence>
<feature type="binding site" evidence="5">
    <location>
        <position position="52"/>
    </location>
    <ligand>
        <name>Mg(2+)</name>
        <dbReference type="ChEBI" id="CHEBI:18420"/>
        <label>1</label>
    </ligand>
</feature>
<feature type="domain" description="Small ribosomal subunit protein eS31" evidence="7">
    <location>
        <begin position="253"/>
        <end position="274"/>
    </location>
</feature>
<keyword evidence="1" id="KW-0862">Zinc</keyword>
<comment type="similarity">
    <text evidence="6">Belongs to the eukaryotic PMM family.</text>
</comment>
<dbReference type="GO" id="GO:0003735">
    <property type="term" value="F:structural constituent of ribosome"/>
    <property type="evidence" value="ECO:0007669"/>
    <property type="project" value="InterPro"/>
</dbReference>
<name>A0A4S4DGF6_CAMSN</name>
<dbReference type="Proteomes" id="UP000306102">
    <property type="component" value="Unassembled WGS sequence"/>
</dbReference>
<evidence type="ECO:0000259" key="7">
    <source>
        <dbReference type="Pfam" id="PF01599"/>
    </source>
</evidence>
<dbReference type="Gene3D" id="6.20.50.150">
    <property type="match status" value="1"/>
</dbReference>
<dbReference type="GO" id="GO:0005840">
    <property type="term" value="C:ribosome"/>
    <property type="evidence" value="ECO:0007669"/>
    <property type="project" value="UniProtKB-KW"/>
</dbReference>
<dbReference type="InterPro" id="IPR005002">
    <property type="entry name" value="PMM"/>
</dbReference>
<keyword evidence="3" id="KW-0687">Ribonucleoprotein</keyword>
<dbReference type="EMBL" id="SDRB02011317">
    <property type="protein sequence ID" value="THG01831.1"/>
    <property type="molecule type" value="Genomic_DNA"/>
</dbReference>
<keyword evidence="9" id="KW-1185">Reference proteome</keyword>
<dbReference type="PANTHER" id="PTHR10466:SF0">
    <property type="entry name" value="PHOSPHOMANNOMUTASE"/>
    <property type="match status" value="1"/>
</dbReference>
<feature type="binding site" evidence="5">
    <location>
        <position position="69"/>
    </location>
    <ligand>
        <name>Mg(2+)</name>
        <dbReference type="ChEBI" id="CHEBI:18420"/>
        <label>1</label>
    </ligand>
</feature>
<dbReference type="InterPro" id="IPR038582">
    <property type="entry name" value="Ribosomal_eS31_euk-type_sf"/>
</dbReference>
<comment type="catalytic activity">
    <reaction evidence="6">
        <text>alpha-D-mannose 1-phosphate = D-mannose 6-phosphate</text>
        <dbReference type="Rhea" id="RHEA:11140"/>
        <dbReference type="ChEBI" id="CHEBI:58409"/>
        <dbReference type="ChEBI" id="CHEBI:58735"/>
        <dbReference type="EC" id="5.4.2.8"/>
    </reaction>
</comment>
<keyword evidence="5" id="KW-0460">Magnesium</keyword>
<dbReference type="GO" id="GO:0004615">
    <property type="term" value="F:phosphomannomutase activity"/>
    <property type="evidence" value="ECO:0007669"/>
    <property type="project" value="UniProtKB-EC"/>
</dbReference>
<dbReference type="GO" id="GO:0009298">
    <property type="term" value="P:GDP-mannose biosynthetic process"/>
    <property type="evidence" value="ECO:0007669"/>
    <property type="project" value="UniProtKB-UniPathway"/>
</dbReference>
<evidence type="ECO:0000256" key="5">
    <source>
        <dbReference type="PIRSR" id="PIRSR605002-3"/>
    </source>
</evidence>
<feature type="binding site" evidence="4">
    <location>
        <position position="26"/>
    </location>
    <ligand>
        <name>alpha-D-mannose 1-phosphate</name>
        <dbReference type="ChEBI" id="CHEBI:58409"/>
    </ligand>
</feature>
<sequence>MMVSVLREKFAHLKLTFSIGGQITFDVFPQGWDKTYCLRYVDDFHEIHFFGDKTYKGGNDHEIYESERTMEHIVTSPEDTVKQCTALFLSKQNCEVKAVNGVRLVSINSDQLGCVEADSYTSVTGVQTLDRLRSSTLKGIPKSTSPGSSSSFFGRRSNRLQIRWASSSSEASLKPNKKITDRLFGVIDAVNDYKLPLELCGQRNAVRIEIFSGGSIFSGSKFSLVFKNGLLHQKATGGRLKIKHKKNKVKLAVLQFYKVDDSGKVQRLKNECPNVEYVRKSD</sequence>
<reference evidence="8 9" key="1">
    <citation type="journal article" date="2018" name="Proc. Natl. Acad. Sci. U.S.A.">
        <title>Draft genome sequence of Camellia sinensis var. sinensis provides insights into the evolution of the tea genome and tea quality.</title>
        <authorList>
            <person name="Wei C."/>
            <person name="Yang H."/>
            <person name="Wang S."/>
            <person name="Zhao J."/>
            <person name="Liu C."/>
            <person name="Gao L."/>
            <person name="Xia E."/>
            <person name="Lu Y."/>
            <person name="Tai Y."/>
            <person name="She G."/>
            <person name="Sun J."/>
            <person name="Cao H."/>
            <person name="Tong W."/>
            <person name="Gao Q."/>
            <person name="Li Y."/>
            <person name="Deng W."/>
            <person name="Jiang X."/>
            <person name="Wang W."/>
            <person name="Chen Q."/>
            <person name="Zhang S."/>
            <person name="Li H."/>
            <person name="Wu J."/>
            <person name="Wang P."/>
            <person name="Li P."/>
            <person name="Shi C."/>
            <person name="Zheng F."/>
            <person name="Jian J."/>
            <person name="Huang B."/>
            <person name="Shan D."/>
            <person name="Shi M."/>
            <person name="Fang C."/>
            <person name="Yue Y."/>
            <person name="Li F."/>
            <person name="Li D."/>
            <person name="Wei S."/>
            <person name="Han B."/>
            <person name="Jiang C."/>
            <person name="Yin Y."/>
            <person name="Xia T."/>
            <person name="Zhang Z."/>
            <person name="Bennetzen J.L."/>
            <person name="Zhao S."/>
            <person name="Wan X."/>
        </authorList>
    </citation>
    <scope>NUCLEOTIDE SEQUENCE [LARGE SCALE GENOMIC DNA]</scope>
    <source>
        <strain evidence="9">cv. Shuchazao</strain>
        <tissue evidence="8">Leaf</tissue>
    </source>
</reference>
<accession>A0A4S4DGF6</accession>
<dbReference type="GO" id="GO:1990904">
    <property type="term" value="C:ribonucleoprotein complex"/>
    <property type="evidence" value="ECO:0007669"/>
    <property type="project" value="UniProtKB-KW"/>
</dbReference>
<dbReference type="GO" id="GO:0006013">
    <property type="term" value="P:mannose metabolic process"/>
    <property type="evidence" value="ECO:0007669"/>
    <property type="project" value="TreeGrafter"/>
</dbReference>
<evidence type="ECO:0000313" key="9">
    <source>
        <dbReference type="Proteomes" id="UP000306102"/>
    </source>
</evidence>
<keyword evidence="6" id="KW-0963">Cytoplasm</keyword>
<keyword evidence="2" id="KW-0689">Ribosomal protein</keyword>
<dbReference type="EC" id="5.4.2.8" evidence="6"/>
<dbReference type="UniPathway" id="UPA00126">
    <property type="reaction ID" value="UER00424"/>
</dbReference>
<dbReference type="GO" id="GO:0006412">
    <property type="term" value="P:translation"/>
    <property type="evidence" value="ECO:0007669"/>
    <property type="project" value="InterPro"/>
</dbReference>
<dbReference type="Pfam" id="PF01599">
    <property type="entry name" value="Ribosomal_S27"/>
    <property type="match status" value="1"/>
</dbReference>
<dbReference type="GO" id="GO:0046872">
    <property type="term" value="F:metal ion binding"/>
    <property type="evidence" value="ECO:0007669"/>
    <property type="project" value="UniProtKB-KW"/>
</dbReference>
<protein>
    <recommendedName>
        <fullName evidence="6">Phosphomannomutase</fullName>
        <ecNumber evidence="6">5.4.2.8</ecNumber>
    </recommendedName>
</protein>
<dbReference type="InterPro" id="IPR023214">
    <property type="entry name" value="HAD_sf"/>
</dbReference>
<comment type="pathway">
    <text evidence="6">Nucleotide-sugar biosynthesis; GDP-alpha-D-mannose biosynthesis; alpha-D-mannose 1-phosphate from D-fructose 6-phosphate: step 2/2.</text>
</comment>
<evidence type="ECO:0000256" key="3">
    <source>
        <dbReference type="ARBA" id="ARBA00023274"/>
    </source>
</evidence>
<dbReference type="Pfam" id="PF03332">
    <property type="entry name" value="PMM"/>
    <property type="match status" value="1"/>
</dbReference>
<dbReference type="Gene3D" id="3.40.50.1000">
    <property type="entry name" value="HAD superfamily/HAD-like"/>
    <property type="match status" value="1"/>
</dbReference>
<evidence type="ECO:0000313" key="8">
    <source>
        <dbReference type="EMBL" id="THG01831.1"/>
    </source>
</evidence>
<comment type="function">
    <text evidence="6">Catalyzes the interconversion of mannose-6-phosphate to mannose-1-phosphate, the precursor for the synthesis of GDP-mannose. GDP-mannose is an essential sugar nucleotide for the synthesis of D-mannose-containing cell wall polysaccharides (galactomannans and glucomannans), glycolipids, glycoproteins and the antioxidant L-ascorbate.</text>
</comment>
<feature type="binding site" evidence="5">
    <location>
        <position position="64"/>
    </location>
    <ligand>
        <name>Mg(2+)</name>
        <dbReference type="ChEBI" id="CHEBI:18420"/>
        <label>1</label>
    </ligand>
</feature>
<organism evidence="8 9">
    <name type="scientific">Camellia sinensis var. sinensis</name>
    <name type="common">China tea</name>
    <dbReference type="NCBI Taxonomy" id="542762"/>
    <lineage>
        <taxon>Eukaryota</taxon>
        <taxon>Viridiplantae</taxon>
        <taxon>Streptophyta</taxon>
        <taxon>Embryophyta</taxon>
        <taxon>Tracheophyta</taxon>
        <taxon>Spermatophyta</taxon>
        <taxon>Magnoliopsida</taxon>
        <taxon>eudicotyledons</taxon>
        <taxon>Gunneridae</taxon>
        <taxon>Pentapetalae</taxon>
        <taxon>asterids</taxon>
        <taxon>Ericales</taxon>
        <taxon>Theaceae</taxon>
        <taxon>Camellia</taxon>
    </lineage>
</organism>
<dbReference type="STRING" id="542762.A0A4S4DGF6"/>
<dbReference type="GO" id="GO:0005829">
    <property type="term" value="C:cytosol"/>
    <property type="evidence" value="ECO:0007669"/>
    <property type="project" value="TreeGrafter"/>
</dbReference>
<comment type="subunit">
    <text evidence="6">Homodimer.</text>
</comment>
<gene>
    <name evidence="8" type="ORF">TEA_013806</name>
</gene>
<dbReference type="InterPro" id="IPR002906">
    <property type="entry name" value="Ribosomal_eS31"/>
</dbReference>
<keyword evidence="5" id="KW-0479">Metal-binding</keyword>
<dbReference type="PANTHER" id="PTHR10466">
    <property type="entry name" value="PHOSPHOMANNOMUTASE"/>
    <property type="match status" value="1"/>
</dbReference>
<keyword evidence="6" id="KW-0413">Isomerase</keyword>